<keyword evidence="7" id="KW-1185">Reference proteome</keyword>
<dbReference type="InterPro" id="IPR008801">
    <property type="entry name" value="RALF"/>
</dbReference>
<feature type="chain" id="PRO_5026101415" evidence="5">
    <location>
        <begin position="26"/>
        <end position="122"/>
    </location>
</feature>
<dbReference type="PANTHER" id="PTHR34998:SF9">
    <property type="entry name" value="OS04G0357400 PROTEIN"/>
    <property type="match status" value="1"/>
</dbReference>
<feature type="signal peptide" evidence="5">
    <location>
        <begin position="1"/>
        <end position="25"/>
    </location>
</feature>
<protein>
    <submittedName>
        <fullName evidence="6">Uncharacterized protein</fullName>
    </submittedName>
</protein>
<evidence type="ECO:0000256" key="2">
    <source>
        <dbReference type="ARBA" id="ARBA00022702"/>
    </source>
</evidence>
<evidence type="ECO:0000256" key="4">
    <source>
        <dbReference type="ARBA" id="ARBA00023157"/>
    </source>
</evidence>
<keyword evidence="4" id="KW-1015">Disulfide bond</keyword>
<gene>
    <name evidence="6" type="ORF">E2562_038113</name>
</gene>
<dbReference type="Proteomes" id="UP000479710">
    <property type="component" value="Unassembled WGS sequence"/>
</dbReference>
<proteinExistence type="inferred from homology"/>
<dbReference type="OrthoDB" id="671682at2759"/>
<evidence type="ECO:0000313" key="6">
    <source>
        <dbReference type="EMBL" id="KAF0894289.1"/>
    </source>
</evidence>
<dbReference type="EMBL" id="SPHZ02000011">
    <property type="protein sequence ID" value="KAF0894289.1"/>
    <property type="molecule type" value="Genomic_DNA"/>
</dbReference>
<reference evidence="6 7" key="1">
    <citation type="submission" date="2019-11" db="EMBL/GenBank/DDBJ databases">
        <title>Whole genome sequence of Oryza granulata.</title>
        <authorList>
            <person name="Li W."/>
        </authorList>
    </citation>
    <scope>NUCLEOTIDE SEQUENCE [LARGE SCALE GENOMIC DNA]</scope>
    <source>
        <strain evidence="7">cv. Menghai</strain>
        <tissue evidence="6">Leaf</tissue>
    </source>
</reference>
<dbReference type="GO" id="GO:0005179">
    <property type="term" value="F:hormone activity"/>
    <property type="evidence" value="ECO:0007669"/>
    <property type="project" value="UniProtKB-KW"/>
</dbReference>
<keyword evidence="3 5" id="KW-0732">Signal</keyword>
<evidence type="ECO:0000256" key="3">
    <source>
        <dbReference type="ARBA" id="ARBA00022729"/>
    </source>
</evidence>
<dbReference type="Pfam" id="PF05498">
    <property type="entry name" value="RALF"/>
    <property type="match status" value="1"/>
</dbReference>
<sequence length="122" mass="12721">MDRRVLASLLLLLAVVLSHSGPAAGDMRVVLAGGKGALHGIDTAVRQLMMAPADMASARLEDAVDPELGMDMELHRRILAANIGPGALKPDRPACPQTCPARGGSYTGRGCKTVYRCNNNGG</sequence>
<name>A0A6G1C219_9ORYZ</name>
<dbReference type="PANTHER" id="PTHR34998">
    <property type="entry name" value="OS04G0357400 PROTEIN-RELATED"/>
    <property type="match status" value="1"/>
</dbReference>
<comment type="similarity">
    <text evidence="1">Belongs to the plant rapid alkalinization factor (RALF) family.</text>
</comment>
<evidence type="ECO:0000256" key="1">
    <source>
        <dbReference type="ARBA" id="ARBA00009178"/>
    </source>
</evidence>
<dbReference type="AlphaFoldDB" id="A0A6G1C219"/>
<accession>A0A6G1C219</accession>
<comment type="caution">
    <text evidence="6">The sequence shown here is derived from an EMBL/GenBank/DDBJ whole genome shotgun (WGS) entry which is preliminary data.</text>
</comment>
<organism evidence="6 7">
    <name type="scientific">Oryza meyeriana var. granulata</name>
    <dbReference type="NCBI Taxonomy" id="110450"/>
    <lineage>
        <taxon>Eukaryota</taxon>
        <taxon>Viridiplantae</taxon>
        <taxon>Streptophyta</taxon>
        <taxon>Embryophyta</taxon>
        <taxon>Tracheophyta</taxon>
        <taxon>Spermatophyta</taxon>
        <taxon>Magnoliopsida</taxon>
        <taxon>Liliopsida</taxon>
        <taxon>Poales</taxon>
        <taxon>Poaceae</taxon>
        <taxon>BOP clade</taxon>
        <taxon>Oryzoideae</taxon>
        <taxon>Oryzeae</taxon>
        <taxon>Oryzinae</taxon>
        <taxon>Oryza</taxon>
        <taxon>Oryza meyeriana</taxon>
    </lineage>
</organism>
<evidence type="ECO:0000256" key="5">
    <source>
        <dbReference type="SAM" id="SignalP"/>
    </source>
</evidence>
<keyword evidence="2" id="KW-0372">Hormone</keyword>
<evidence type="ECO:0000313" key="7">
    <source>
        <dbReference type="Proteomes" id="UP000479710"/>
    </source>
</evidence>